<protein>
    <recommendedName>
        <fullName evidence="5">Lipoprotein</fullName>
    </recommendedName>
</protein>
<evidence type="ECO:0008006" key="5">
    <source>
        <dbReference type="Google" id="ProtNLM"/>
    </source>
</evidence>
<feature type="compositionally biased region" description="Low complexity" evidence="1">
    <location>
        <begin position="97"/>
        <end position="108"/>
    </location>
</feature>
<name>A0AA86LYA6_PRIMG</name>
<dbReference type="Proteomes" id="UP000253834">
    <property type="component" value="Chromosome"/>
</dbReference>
<reference evidence="3 4" key="1">
    <citation type="submission" date="2017-07" db="EMBL/GenBank/DDBJ databases">
        <title>Isolation and development of strain Bacillus megaterium SR7 for enhanced growth and metabolite production under supercritical carbon dioxide.</title>
        <authorList>
            <person name="Freedman A.J.E."/>
            <person name="Peet K.C."/>
            <person name="Boock J.T."/>
            <person name="Penn K."/>
            <person name="Prather K.L.J."/>
            <person name="Thompson J.R."/>
        </authorList>
    </citation>
    <scope>NUCLEOTIDE SEQUENCE [LARGE SCALE GENOMIC DNA]</scope>
    <source>
        <strain evidence="3 4">SR7</strain>
    </source>
</reference>
<feature type="compositionally biased region" description="Basic and acidic residues" evidence="1">
    <location>
        <begin position="76"/>
        <end position="93"/>
    </location>
</feature>
<organism evidence="3 4">
    <name type="scientific">Priestia megaterium</name>
    <name type="common">Bacillus megaterium</name>
    <dbReference type="NCBI Taxonomy" id="1404"/>
    <lineage>
        <taxon>Bacteria</taxon>
        <taxon>Bacillati</taxon>
        <taxon>Bacillota</taxon>
        <taxon>Bacilli</taxon>
        <taxon>Bacillales</taxon>
        <taxon>Bacillaceae</taxon>
        <taxon>Priestia</taxon>
    </lineage>
</organism>
<dbReference type="RefSeq" id="WP_114895743.1">
    <property type="nucleotide sequence ID" value="NZ_CP022674.1"/>
</dbReference>
<sequence length="245" mass="26942">MKKRTKRVYFHAAIFMLVGTLVGCAGNKDEKSIEETTSEMNINSSVKEATGKTDGSPSKKEAASKTDESSSSSESKQSDKADKDDVSSEKAVDENSDSISSGNSNSKVSQKEDQKILSDYTSKQIEYARIWLQLGPNQEIEELNVRHISAGELVNIYDDTSASYPKDVVTLEGSRSVDGSVTYSSNGNGTINVYDVPSHWPSSAQVDKGFMKNYTEDIIQNTKLVHVDLGEDKKIIELINIMKIH</sequence>
<feature type="chain" id="PRO_5041726504" description="Lipoprotein" evidence="2">
    <location>
        <begin position="26"/>
        <end position="245"/>
    </location>
</feature>
<keyword evidence="2" id="KW-0732">Signal</keyword>
<proteinExistence type="predicted"/>
<feature type="signal peptide" evidence="2">
    <location>
        <begin position="1"/>
        <end position="25"/>
    </location>
</feature>
<evidence type="ECO:0000256" key="2">
    <source>
        <dbReference type="SAM" id="SignalP"/>
    </source>
</evidence>
<feature type="region of interest" description="Disordered" evidence="1">
    <location>
        <begin position="32"/>
        <end position="113"/>
    </location>
</feature>
<evidence type="ECO:0000256" key="1">
    <source>
        <dbReference type="SAM" id="MobiDB-lite"/>
    </source>
</evidence>
<feature type="compositionally biased region" description="Polar residues" evidence="1">
    <location>
        <begin position="38"/>
        <end position="47"/>
    </location>
</feature>
<accession>A0AA86LYA6</accession>
<evidence type="ECO:0000313" key="3">
    <source>
        <dbReference type="EMBL" id="AXI29833.1"/>
    </source>
</evidence>
<evidence type="ECO:0000313" key="4">
    <source>
        <dbReference type="Proteomes" id="UP000253834"/>
    </source>
</evidence>
<dbReference type="EMBL" id="CP022674">
    <property type="protein sequence ID" value="AXI29833.1"/>
    <property type="molecule type" value="Genomic_DNA"/>
</dbReference>
<dbReference type="AlphaFoldDB" id="A0AA86LYA6"/>
<feature type="compositionally biased region" description="Basic and acidic residues" evidence="1">
    <location>
        <begin position="57"/>
        <end position="68"/>
    </location>
</feature>
<gene>
    <name evidence="3" type="ORF">CIB87_12715</name>
</gene>
<dbReference type="PROSITE" id="PS51257">
    <property type="entry name" value="PROKAR_LIPOPROTEIN"/>
    <property type="match status" value="1"/>
</dbReference>